<proteinExistence type="predicted"/>
<sequence>MQRFQFRTMKHRAVSLCLAILLQCSNVAFAANAHEVFGRLGGLVGDWEGVFANGRRHSVNYRLSAGGTVLVETWALAPGRESLTLYYVDGDDLLATHYCPQGTQPRLKLVGEKGGRLQFELLDGGNLGLAGKSHQQSFWLQWDGGDGYRRSETYVENASSTTKPGRGDPEVAVSYKRVR</sequence>
<evidence type="ECO:0008006" key="5">
    <source>
        <dbReference type="Google" id="ProtNLM"/>
    </source>
</evidence>
<feature type="signal peptide" evidence="2">
    <location>
        <begin position="1"/>
        <end position="30"/>
    </location>
</feature>
<organism evidence="3 4">
    <name type="scientific">Tahibacter aquaticus</name>
    <dbReference type="NCBI Taxonomy" id="520092"/>
    <lineage>
        <taxon>Bacteria</taxon>
        <taxon>Pseudomonadati</taxon>
        <taxon>Pseudomonadota</taxon>
        <taxon>Gammaproteobacteria</taxon>
        <taxon>Lysobacterales</taxon>
        <taxon>Rhodanobacteraceae</taxon>
        <taxon>Tahibacter</taxon>
    </lineage>
</organism>
<comment type="caution">
    <text evidence="3">The sequence shown here is derived from an EMBL/GenBank/DDBJ whole genome shotgun (WGS) entry which is preliminary data.</text>
</comment>
<gene>
    <name evidence="3" type="ORF">DFR29_11720</name>
</gene>
<reference evidence="3 4" key="1">
    <citation type="submission" date="2019-03" db="EMBL/GenBank/DDBJ databases">
        <title>Genomic Encyclopedia of Type Strains, Phase IV (KMG-IV): sequencing the most valuable type-strain genomes for metagenomic binning, comparative biology and taxonomic classification.</title>
        <authorList>
            <person name="Goeker M."/>
        </authorList>
    </citation>
    <scope>NUCLEOTIDE SEQUENCE [LARGE SCALE GENOMIC DNA]</scope>
    <source>
        <strain evidence="3 4">DSM 21667</strain>
    </source>
</reference>
<evidence type="ECO:0000256" key="2">
    <source>
        <dbReference type="SAM" id="SignalP"/>
    </source>
</evidence>
<dbReference type="AlphaFoldDB" id="A0A4R6YNB1"/>
<evidence type="ECO:0000256" key="1">
    <source>
        <dbReference type="SAM" id="MobiDB-lite"/>
    </source>
</evidence>
<evidence type="ECO:0000313" key="4">
    <source>
        <dbReference type="Proteomes" id="UP000295293"/>
    </source>
</evidence>
<accession>A0A4R6YNB1</accession>
<protein>
    <recommendedName>
        <fullName evidence="5">Lipocalin-like protein</fullName>
    </recommendedName>
</protein>
<feature type="region of interest" description="Disordered" evidence="1">
    <location>
        <begin position="157"/>
        <end position="179"/>
    </location>
</feature>
<name>A0A4R6YNB1_9GAMM</name>
<dbReference type="Proteomes" id="UP000295293">
    <property type="component" value="Unassembled WGS sequence"/>
</dbReference>
<feature type="chain" id="PRO_5020399877" description="Lipocalin-like protein" evidence="2">
    <location>
        <begin position="31"/>
        <end position="179"/>
    </location>
</feature>
<keyword evidence="4" id="KW-1185">Reference proteome</keyword>
<dbReference type="EMBL" id="SNZH01000017">
    <property type="protein sequence ID" value="TDR39116.1"/>
    <property type="molecule type" value="Genomic_DNA"/>
</dbReference>
<evidence type="ECO:0000313" key="3">
    <source>
        <dbReference type="EMBL" id="TDR39116.1"/>
    </source>
</evidence>
<keyword evidence="2" id="KW-0732">Signal</keyword>